<keyword evidence="2" id="KW-0472">Membrane</keyword>
<dbReference type="Proteomes" id="UP000219281">
    <property type="component" value="Unassembled WGS sequence"/>
</dbReference>
<dbReference type="PANTHER" id="PTHR40980">
    <property type="entry name" value="PLUG DOMAIN-CONTAINING PROTEIN"/>
    <property type="match status" value="1"/>
</dbReference>
<protein>
    <submittedName>
        <fullName evidence="6">Outer membrane receptor proteins, mostly Fe transport</fullName>
    </submittedName>
</protein>
<proteinExistence type="predicted"/>
<dbReference type="InterPro" id="IPR041700">
    <property type="entry name" value="OMP_b-brl_3"/>
</dbReference>
<dbReference type="InterPro" id="IPR008969">
    <property type="entry name" value="CarboxyPept-like_regulatory"/>
</dbReference>
<dbReference type="EMBL" id="OCMT01000002">
    <property type="protein sequence ID" value="SOD14844.1"/>
    <property type="molecule type" value="Genomic_DNA"/>
</dbReference>
<keyword evidence="4" id="KW-0732">Signal</keyword>
<evidence type="ECO:0000256" key="2">
    <source>
        <dbReference type="ARBA" id="ARBA00023136"/>
    </source>
</evidence>
<keyword evidence="7" id="KW-1185">Reference proteome</keyword>
<sequence length="807" mass="90976">MSRYFLTLSIFMLSVFISLSSQAQEKTFQLKGVITDSLTQKPGEYFTVALKKDSTVLKTVISDEQGRFSFSAVKEGKYTLILGSIGYQSKQISVKIANDIDLGKVSMKPQGNDLNEVAITASKPIIKQEPDRIVYDTQADPESKVLSVLDMMRKVPLLSVDADDNVKLKGTGNYRILINGKPSGVLTRDPKEFLRSMPANGVQKIEVITTPPSKYESEGLSGIINIITSKKVGNGYNGNVNARMQEPFSPGLNANLTLKQGNFGANLYGGTGVWRVDGVKVIDIRNSRNVLPESKLYSLGFQKTDNFWAWGGGELSYEIDSLNLITAEINPYGGYNQQDLGQRYDITNGSDMGSYNMNSGTRYEWRGTDYTLNYQRGFKDKKEHLLTFSYKFFDNEEPQLNDVSFFNPVNYTSPLQNYRQNNNSKSREQTAQLDYINPFKIVTVEAGVKAILRSGEGDFQSLRFDDAANDYLLDTKQSNVYSNDQNIYGVYNTYTLKMKDWTFKAGARLEATYVTGLFESTNSTVKSEYFNLIPSISFNRTLKNSQSVSVGFTQRIQRPGIWDLNPFPDESRPGFIYVGNPNLEAVLSNNFELTYSNFKKGSLNISLTYNFANNTQQRVFQFIEAENVTRVTSLNIGKDKLLGSNINFNYPITPKWNLSLSGNLNYIWIEGMIDGKLAKNSGVTGYANFNTSYKFEKTWKATMSANYGAPSVMLQGQSNDYYYLGFGGSKDIIKDKLTFSASVANPFQKFRAYRSYTEGPNFTQERIRENYFRRIFCSLNWKFGKLEGSIKKSERSISNDDTKKSSN</sequence>
<dbReference type="GO" id="GO:0009279">
    <property type="term" value="C:cell outer membrane"/>
    <property type="evidence" value="ECO:0007669"/>
    <property type="project" value="UniProtKB-SubCell"/>
</dbReference>
<dbReference type="PANTHER" id="PTHR40980:SF4">
    <property type="entry name" value="TONB-DEPENDENT RECEPTOR-LIKE BETA-BARREL DOMAIN-CONTAINING PROTEIN"/>
    <property type="match status" value="1"/>
</dbReference>
<organism evidence="6 7">
    <name type="scientific">Pedobacter xixiisoli</name>
    <dbReference type="NCBI Taxonomy" id="1476464"/>
    <lineage>
        <taxon>Bacteria</taxon>
        <taxon>Pseudomonadati</taxon>
        <taxon>Bacteroidota</taxon>
        <taxon>Sphingobacteriia</taxon>
        <taxon>Sphingobacteriales</taxon>
        <taxon>Sphingobacteriaceae</taxon>
        <taxon>Pedobacter</taxon>
    </lineage>
</organism>
<dbReference type="InterPro" id="IPR037066">
    <property type="entry name" value="Plug_dom_sf"/>
</dbReference>
<evidence type="ECO:0000256" key="3">
    <source>
        <dbReference type="ARBA" id="ARBA00023237"/>
    </source>
</evidence>
<dbReference type="Gene3D" id="2.170.130.10">
    <property type="entry name" value="TonB-dependent receptor, plug domain"/>
    <property type="match status" value="1"/>
</dbReference>
<name>A0A285ZYW8_9SPHI</name>
<feature type="chain" id="PRO_5012131533" evidence="4">
    <location>
        <begin position="24"/>
        <end position="807"/>
    </location>
</feature>
<dbReference type="SUPFAM" id="SSF56935">
    <property type="entry name" value="Porins"/>
    <property type="match status" value="1"/>
</dbReference>
<feature type="signal peptide" evidence="4">
    <location>
        <begin position="1"/>
        <end position="23"/>
    </location>
</feature>
<evidence type="ECO:0000313" key="7">
    <source>
        <dbReference type="Proteomes" id="UP000219281"/>
    </source>
</evidence>
<evidence type="ECO:0000256" key="1">
    <source>
        <dbReference type="ARBA" id="ARBA00004442"/>
    </source>
</evidence>
<keyword evidence="6" id="KW-0675">Receptor</keyword>
<evidence type="ECO:0000256" key="4">
    <source>
        <dbReference type="SAM" id="SignalP"/>
    </source>
</evidence>
<evidence type="ECO:0000313" key="6">
    <source>
        <dbReference type="EMBL" id="SOD14844.1"/>
    </source>
</evidence>
<dbReference type="Pfam" id="PF13715">
    <property type="entry name" value="CarbopepD_reg_2"/>
    <property type="match status" value="1"/>
</dbReference>
<dbReference type="Gene3D" id="2.60.40.1120">
    <property type="entry name" value="Carboxypeptidase-like, regulatory domain"/>
    <property type="match status" value="1"/>
</dbReference>
<evidence type="ECO:0000259" key="5">
    <source>
        <dbReference type="Pfam" id="PF14905"/>
    </source>
</evidence>
<dbReference type="Gene3D" id="2.40.170.20">
    <property type="entry name" value="TonB-dependent receptor, beta-barrel domain"/>
    <property type="match status" value="1"/>
</dbReference>
<dbReference type="InterPro" id="IPR036942">
    <property type="entry name" value="Beta-barrel_TonB_sf"/>
</dbReference>
<dbReference type="Pfam" id="PF14905">
    <property type="entry name" value="OMP_b-brl_3"/>
    <property type="match status" value="1"/>
</dbReference>
<dbReference type="SUPFAM" id="SSF49464">
    <property type="entry name" value="Carboxypeptidase regulatory domain-like"/>
    <property type="match status" value="1"/>
</dbReference>
<reference evidence="7" key="1">
    <citation type="submission" date="2017-09" db="EMBL/GenBank/DDBJ databases">
        <authorList>
            <person name="Varghese N."/>
            <person name="Submissions S."/>
        </authorList>
    </citation>
    <scope>NUCLEOTIDE SEQUENCE [LARGE SCALE GENOMIC DNA]</scope>
    <source>
        <strain evidence="7">CGMCC 1.12803</strain>
    </source>
</reference>
<keyword evidence="3" id="KW-0998">Cell outer membrane</keyword>
<dbReference type="OrthoDB" id="606851at2"/>
<feature type="domain" description="Outer membrane protein beta-barrel" evidence="5">
    <location>
        <begin position="380"/>
        <end position="781"/>
    </location>
</feature>
<accession>A0A285ZYW8</accession>
<gene>
    <name evidence="6" type="ORF">SAMN06297358_1801</name>
</gene>
<dbReference type="RefSeq" id="WP_097131079.1">
    <property type="nucleotide sequence ID" value="NZ_OCMT01000002.1"/>
</dbReference>
<dbReference type="AlphaFoldDB" id="A0A285ZYW8"/>
<comment type="subcellular location">
    <subcellularLocation>
        <location evidence="1">Cell outer membrane</location>
    </subcellularLocation>
</comment>